<protein>
    <submittedName>
        <fullName evidence="2">Uncharacterized protein</fullName>
    </submittedName>
</protein>
<feature type="non-terminal residue" evidence="2">
    <location>
        <position position="124"/>
    </location>
</feature>
<feature type="compositionally biased region" description="Basic and acidic residues" evidence="1">
    <location>
        <begin position="69"/>
        <end position="108"/>
    </location>
</feature>
<accession>A0A699VL74</accession>
<dbReference type="AlphaFoldDB" id="A0A699VL74"/>
<organism evidence="2">
    <name type="scientific">Tanacetum cinerariifolium</name>
    <name type="common">Dalmatian daisy</name>
    <name type="synonym">Chrysanthemum cinerariifolium</name>
    <dbReference type="NCBI Taxonomy" id="118510"/>
    <lineage>
        <taxon>Eukaryota</taxon>
        <taxon>Viridiplantae</taxon>
        <taxon>Streptophyta</taxon>
        <taxon>Embryophyta</taxon>
        <taxon>Tracheophyta</taxon>
        <taxon>Spermatophyta</taxon>
        <taxon>Magnoliopsida</taxon>
        <taxon>eudicotyledons</taxon>
        <taxon>Gunneridae</taxon>
        <taxon>Pentapetalae</taxon>
        <taxon>asterids</taxon>
        <taxon>campanulids</taxon>
        <taxon>Asterales</taxon>
        <taxon>Asteraceae</taxon>
        <taxon>Asteroideae</taxon>
        <taxon>Anthemideae</taxon>
        <taxon>Anthemidinae</taxon>
        <taxon>Tanacetum</taxon>
    </lineage>
</organism>
<reference evidence="2" key="1">
    <citation type="journal article" date="2019" name="Sci. Rep.">
        <title>Draft genome of Tanacetum cinerariifolium, the natural source of mosquito coil.</title>
        <authorList>
            <person name="Yamashiro T."/>
            <person name="Shiraishi A."/>
            <person name="Satake H."/>
            <person name="Nakayama K."/>
        </authorList>
    </citation>
    <scope>NUCLEOTIDE SEQUENCE</scope>
</reference>
<name>A0A699VL74_TANCI</name>
<feature type="region of interest" description="Disordered" evidence="1">
    <location>
        <begin position="1"/>
        <end position="111"/>
    </location>
</feature>
<comment type="caution">
    <text evidence="2">The sequence shown here is derived from an EMBL/GenBank/DDBJ whole genome shotgun (WGS) entry which is preliminary data.</text>
</comment>
<evidence type="ECO:0000313" key="2">
    <source>
        <dbReference type="EMBL" id="GFD35073.1"/>
    </source>
</evidence>
<feature type="compositionally biased region" description="Basic residues" evidence="1">
    <location>
        <begin position="39"/>
        <end position="56"/>
    </location>
</feature>
<dbReference type="EMBL" id="BKCJ011454446">
    <property type="protein sequence ID" value="GFD35073.1"/>
    <property type="molecule type" value="Genomic_DNA"/>
</dbReference>
<proteinExistence type="predicted"/>
<evidence type="ECO:0000256" key="1">
    <source>
        <dbReference type="SAM" id="MobiDB-lite"/>
    </source>
</evidence>
<sequence>MLNLFRGGKVTSGLSTLRSEDSNCKGGDAVVPKLGAPPPHHHRPRLAPHPPHHYHLQRAPPPPHHHHGQRDNQLDPPLDPHHHGQRDNQLDPPLDPHRHPPLDPHPDQTQECILVTQQWVRQQQ</sequence>
<gene>
    <name evidence="2" type="ORF">Tci_907042</name>
</gene>